<dbReference type="Gene3D" id="2.40.37.10">
    <property type="entry name" value="Lyase, Ornithine Decarboxylase, Chain A, domain 1"/>
    <property type="match status" value="1"/>
</dbReference>
<evidence type="ECO:0000256" key="6">
    <source>
        <dbReference type="ARBA" id="ARBA00023066"/>
    </source>
</evidence>
<keyword evidence="4" id="KW-0210">Decarboxylase</keyword>
<dbReference type="GO" id="GO:0045312">
    <property type="term" value="P:nor-spermidine biosynthetic process"/>
    <property type="evidence" value="ECO:0007669"/>
    <property type="project" value="InterPro"/>
</dbReference>
<dbReference type="OrthoDB" id="9804410at2"/>
<name>A0A2D0NBU1_FLAN2</name>
<dbReference type="EMBL" id="PDUD01000019">
    <property type="protein sequence ID" value="PHN05965.1"/>
    <property type="molecule type" value="Genomic_DNA"/>
</dbReference>
<dbReference type="Pfam" id="PF00278">
    <property type="entry name" value="Orn_DAP_Arg_deC"/>
    <property type="match status" value="1"/>
</dbReference>
<dbReference type="Gene3D" id="3.20.20.10">
    <property type="entry name" value="Alanine racemase"/>
    <property type="match status" value="1"/>
</dbReference>
<dbReference type="PIRSF" id="PIRSF038941">
    <property type="entry name" value="NspC"/>
    <property type="match status" value="1"/>
</dbReference>
<evidence type="ECO:0000256" key="10">
    <source>
        <dbReference type="ARBA" id="ARBA00047389"/>
    </source>
</evidence>
<dbReference type="InterPro" id="IPR029066">
    <property type="entry name" value="PLP-binding_barrel"/>
</dbReference>
<dbReference type="InterPro" id="IPR005730">
    <property type="entry name" value="Nsp_de-COase"/>
</dbReference>
<sequence length="377" mass="42963">MNYQAIPSPSFVLEMARLRKNLELIRSVREQAGVDIILALKGFSMWRVFPIVGQYLSGATASSLDEARLIYDEMGVRAYTYSPAYLPEDFADIMRYSSHITFNSLNQFHRYHEQVQNYPEPISMGLRVNPEYSEVETDLYNPASPVSRLGETAPNLGDRLPEGIEGLHFHTLCESSSYTLEKTLQAFEKRFAKYFPQLKWVNFGGGHLMTRKDYDVDHLVKLLQDFRQRHTLQVILEPGSAIAWETGVLVATVLDIIENHGVKTAILDVSFTAHMPDTLEMPYRPRIVGATDPVDGKPTYRIGGVSCLAGDYMEAYSFEKPLEIGDRMVFEDMIHYTMVKTTTFNGVKHPNICILQEDGELEIVKTFDHQDFKNRLS</sequence>
<gene>
    <name evidence="13" type="primary">nspC</name>
    <name evidence="13" type="ORF">CRP01_13405</name>
</gene>
<dbReference type="CDD" id="cd06829">
    <property type="entry name" value="PLPDE_III_CANSDC"/>
    <property type="match status" value="1"/>
</dbReference>
<reference evidence="13 14" key="1">
    <citation type="submission" date="2017-10" db="EMBL/GenBank/DDBJ databases">
        <title>The draft genome sequence of Lewinella nigricans NBRC 102662.</title>
        <authorList>
            <person name="Wang K."/>
        </authorList>
    </citation>
    <scope>NUCLEOTIDE SEQUENCE [LARGE SCALE GENOMIC DNA]</scope>
    <source>
        <strain evidence="13 14">NBRC 102662</strain>
    </source>
</reference>
<comment type="similarity">
    <text evidence="8">Belongs to the Orn/Lys/Arg decarboxylase class-II family. NspC subfamily.</text>
</comment>
<evidence type="ECO:0000256" key="11">
    <source>
        <dbReference type="PIRSR" id="PIRSR038941-1"/>
    </source>
</evidence>
<proteinExistence type="inferred from homology"/>
<protein>
    <recommendedName>
        <fullName evidence="3">Carboxynorspermidine/carboxyspermidine decarboxylase</fullName>
        <ecNumber evidence="2">4.1.1.96</ecNumber>
    </recommendedName>
</protein>
<dbReference type="InterPro" id="IPR009006">
    <property type="entry name" value="Ala_racemase/Decarboxylase_C"/>
</dbReference>
<feature type="binding site" evidence="11">
    <location>
        <position position="277"/>
    </location>
    <ligand>
        <name>substrate</name>
    </ligand>
</feature>
<dbReference type="EC" id="4.1.1.96" evidence="2"/>
<comment type="caution">
    <text evidence="13">The sequence shown here is derived from an EMBL/GenBank/DDBJ whole genome shotgun (WGS) entry which is preliminary data.</text>
</comment>
<dbReference type="PANTHER" id="PTHR43727">
    <property type="entry name" value="DIAMINOPIMELATE DECARBOXYLASE"/>
    <property type="match status" value="1"/>
</dbReference>
<keyword evidence="7" id="KW-0456">Lyase</keyword>
<evidence type="ECO:0000256" key="2">
    <source>
        <dbReference type="ARBA" id="ARBA00012259"/>
    </source>
</evidence>
<keyword evidence="14" id="KW-1185">Reference proteome</keyword>
<dbReference type="SUPFAM" id="SSF51419">
    <property type="entry name" value="PLP-binding barrel"/>
    <property type="match status" value="1"/>
</dbReference>
<dbReference type="SUPFAM" id="SSF50621">
    <property type="entry name" value="Alanine racemase C-terminal domain-like"/>
    <property type="match status" value="1"/>
</dbReference>
<comment type="cofactor">
    <cofactor evidence="1">
        <name>pyridoxal 5'-phosphate</name>
        <dbReference type="ChEBI" id="CHEBI:597326"/>
    </cofactor>
</comment>
<dbReference type="PANTHER" id="PTHR43727:SF1">
    <property type="entry name" value="CARBOXYNORSPERMIDINE_CARBOXYSPERMIDINE DECARBOXYLASE"/>
    <property type="match status" value="1"/>
</dbReference>
<evidence type="ECO:0000256" key="8">
    <source>
        <dbReference type="ARBA" id="ARBA00025802"/>
    </source>
</evidence>
<dbReference type="RefSeq" id="WP_099150558.1">
    <property type="nucleotide sequence ID" value="NZ_PDUD01000019.1"/>
</dbReference>
<evidence type="ECO:0000256" key="5">
    <source>
        <dbReference type="ARBA" id="ARBA00022898"/>
    </source>
</evidence>
<dbReference type="GO" id="GO:0008295">
    <property type="term" value="P:spermidine biosynthetic process"/>
    <property type="evidence" value="ECO:0007669"/>
    <property type="project" value="UniProtKB-KW"/>
</dbReference>
<organism evidence="13 14">
    <name type="scientific">Flavilitoribacter nigricans (strain ATCC 23147 / DSM 23189 / NBRC 102662 / NCIMB 1420 / SS-2)</name>
    <name type="common">Lewinella nigricans</name>
    <dbReference type="NCBI Taxonomy" id="1122177"/>
    <lineage>
        <taxon>Bacteria</taxon>
        <taxon>Pseudomonadati</taxon>
        <taxon>Bacteroidota</taxon>
        <taxon>Saprospiria</taxon>
        <taxon>Saprospirales</taxon>
        <taxon>Lewinellaceae</taxon>
        <taxon>Flavilitoribacter</taxon>
    </lineage>
</organism>
<dbReference type="AlphaFoldDB" id="A0A2D0NBU1"/>
<dbReference type="NCBIfam" id="TIGR01047">
    <property type="entry name" value="nspC"/>
    <property type="match status" value="1"/>
</dbReference>
<comment type="catalytic activity">
    <reaction evidence="10">
        <text>carboxynorspermidine + H(+) = norspermidine + CO2</text>
        <dbReference type="Rhea" id="RHEA:34099"/>
        <dbReference type="ChEBI" id="CHEBI:15378"/>
        <dbReference type="ChEBI" id="CHEBI:16526"/>
        <dbReference type="ChEBI" id="CHEBI:57920"/>
        <dbReference type="ChEBI" id="CHEBI:65070"/>
        <dbReference type="EC" id="4.1.1.96"/>
    </reaction>
</comment>
<accession>A0A2D0NBU1</accession>
<comment type="catalytic activity">
    <reaction evidence="9">
        <text>carboxyspermidine + H(+) = spermidine + CO2</text>
        <dbReference type="Rhea" id="RHEA:34095"/>
        <dbReference type="ChEBI" id="CHEBI:15378"/>
        <dbReference type="ChEBI" id="CHEBI:16526"/>
        <dbReference type="ChEBI" id="CHEBI:57834"/>
        <dbReference type="ChEBI" id="CHEBI:65072"/>
        <dbReference type="EC" id="4.1.1.96"/>
    </reaction>
</comment>
<keyword evidence="5" id="KW-0663">Pyridoxal phosphate</keyword>
<dbReference type="GO" id="GO:0008836">
    <property type="term" value="F:diaminopimelate decarboxylase activity"/>
    <property type="evidence" value="ECO:0007669"/>
    <property type="project" value="TreeGrafter"/>
</dbReference>
<dbReference type="FunFam" id="3.20.20.10:FF:000012">
    <property type="entry name" value="Carboxynorspermidine/carboxyspermidine decarboxylase"/>
    <property type="match status" value="1"/>
</dbReference>
<evidence type="ECO:0000259" key="12">
    <source>
        <dbReference type="Pfam" id="PF00278"/>
    </source>
</evidence>
<evidence type="ECO:0000256" key="1">
    <source>
        <dbReference type="ARBA" id="ARBA00001933"/>
    </source>
</evidence>
<dbReference type="Proteomes" id="UP000223913">
    <property type="component" value="Unassembled WGS sequence"/>
</dbReference>
<evidence type="ECO:0000313" key="13">
    <source>
        <dbReference type="EMBL" id="PHN05965.1"/>
    </source>
</evidence>
<keyword evidence="6" id="KW-0745">Spermidine biosynthesis</keyword>
<dbReference type="InterPro" id="IPR022643">
    <property type="entry name" value="De-COase2_C"/>
</dbReference>
<evidence type="ECO:0000256" key="4">
    <source>
        <dbReference type="ARBA" id="ARBA00022793"/>
    </source>
</evidence>
<dbReference type="GO" id="GO:0009089">
    <property type="term" value="P:lysine biosynthetic process via diaminopimelate"/>
    <property type="evidence" value="ECO:0007669"/>
    <property type="project" value="TreeGrafter"/>
</dbReference>
<feature type="domain" description="Orn/DAP/Arg decarboxylase 2 C-terminal" evidence="12">
    <location>
        <begin position="112"/>
        <end position="333"/>
    </location>
</feature>
<evidence type="ECO:0000256" key="7">
    <source>
        <dbReference type="ARBA" id="ARBA00023239"/>
    </source>
</evidence>
<evidence type="ECO:0000256" key="3">
    <source>
        <dbReference type="ARBA" id="ARBA00013633"/>
    </source>
</evidence>
<evidence type="ECO:0000313" key="14">
    <source>
        <dbReference type="Proteomes" id="UP000223913"/>
    </source>
</evidence>
<evidence type="ECO:0000256" key="9">
    <source>
        <dbReference type="ARBA" id="ARBA00047351"/>
    </source>
</evidence>